<feature type="transmembrane region" description="Helical" evidence="1">
    <location>
        <begin position="42"/>
        <end position="66"/>
    </location>
</feature>
<dbReference type="EMBL" id="FN554967">
    <property type="protein sequence ID" value="CBH10671.1"/>
    <property type="molecule type" value="Genomic_DNA"/>
</dbReference>
<evidence type="ECO:0000256" key="1">
    <source>
        <dbReference type="SAM" id="Phobius"/>
    </source>
</evidence>
<evidence type="ECO:0000313" key="2">
    <source>
        <dbReference type="EMBL" id="CBH10671.1"/>
    </source>
</evidence>
<dbReference type="RefSeq" id="XP_011772959.1">
    <property type="nucleotide sequence ID" value="XM_011774657.1"/>
</dbReference>
<keyword evidence="1" id="KW-0812">Transmembrane</keyword>
<gene>
    <name evidence="2" type="ORF">TbgDal_IV3700</name>
</gene>
<dbReference type="Proteomes" id="UP000002316">
    <property type="component" value="Chromosome 4"/>
</dbReference>
<protein>
    <submittedName>
        <fullName evidence="2">Uncharacterized protein</fullName>
    </submittedName>
</protein>
<dbReference type="KEGG" id="tbg:TbgDal_IV3700"/>
<evidence type="ECO:0000313" key="3">
    <source>
        <dbReference type="Proteomes" id="UP000002316"/>
    </source>
</evidence>
<dbReference type="GeneID" id="23859807"/>
<keyword evidence="1" id="KW-0472">Membrane</keyword>
<proteinExistence type="predicted"/>
<sequence length="111" mass="12546">MFSCIFVVKNGKLITLCRSDTCTKTPGYAGGHHIYMLRRGRAIVAFVAVTAMPISLPHSLLLSPVLTKMIRSKRKWLLYPFRFSMLRCAEGETAIKHRTVINPGSKMKQHI</sequence>
<organism evidence="2 3">
    <name type="scientific">Trypanosoma brucei gambiense (strain MHOM/CI/86/DAL972)</name>
    <dbReference type="NCBI Taxonomy" id="679716"/>
    <lineage>
        <taxon>Eukaryota</taxon>
        <taxon>Discoba</taxon>
        <taxon>Euglenozoa</taxon>
        <taxon>Kinetoplastea</taxon>
        <taxon>Metakinetoplastina</taxon>
        <taxon>Trypanosomatida</taxon>
        <taxon>Trypanosomatidae</taxon>
        <taxon>Trypanosoma</taxon>
    </lineage>
</organism>
<keyword evidence="1" id="KW-1133">Transmembrane helix</keyword>
<dbReference type="AlphaFoldDB" id="C9ZN17"/>
<accession>C9ZN17</accession>
<name>C9ZN17_TRYB9</name>
<reference evidence="3" key="1">
    <citation type="journal article" date="2010" name="PLoS Negl. Trop. Dis.">
        <title>The genome sequence of Trypanosoma brucei gambiense, causative agent of chronic human african trypanosomiasis.</title>
        <authorList>
            <person name="Jackson A.P."/>
            <person name="Sanders M."/>
            <person name="Berry A."/>
            <person name="McQuillan J."/>
            <person name="Aslett M.A."/>
            <person name="Quail M.A."/>
            <person name="Chukualim B."/>
            <person name="Capewell P."/>
            <person name="MacLeod A."/>
            <person name="Melville S.E."/>
            <person name="Gibson W."/>
            <person name="Barry J.D."/>
            <person name="Berriman M."/>
            <person name="Hertz-Fowler C."/>
        </authorList>
    </citation>
    <scope>NUCLEOTIDE SEQUENCE [LARGE SCALE GENOMIC DNA]</scope>
    <source>
        <strain evidence="3">MHOM/CI/86/DAL972</strain>
    </source>
</reference>